<dbReference type="InterPro" id="IPR016024">
    <property type="entry name" value="ARM-type_fold"/>
</dbReference>
<evidence type="ECO:0000313" key="2">
    <source>
        <dbReference type="Proteomes" id="UP000198815"/>
    </source>
</evidence>
<protein>
    <recommendedName>
        <fullName evidence="3">3-methyladenine DNA glycosylase AlkD</fullName>
    </recommendedName>
</protein>
<dbReference type="RefSeq" id="WP_091971282.1">
    <property type="nucleotide sequence ID" value="NZ_FOGZ01000032.1"/>
</dbReference>
<dbReference type="Proteomes" id="UP000198815">
    <property type="component" value="Unassembled WGS sequence"/>
</dbReference>
<dbReference type="OrthoDB" id="154709at2"/>
<keyword evidence="2" id="KW-1185">Reference proteome</keyword>
<organism evidence="1 2">
    <name type="scientific">Propionibacterium cyclohexanicum</name>
    <dbReference type="NCBI Taxonomy" id="64702"/>
    <lineage>
        <taxon>Bacteria</taxon>
        <taxon>Bacillati</taxon>
        <taxon>Actinomycetota</taxon>
        <taxon>Actinomycetes</taxon>
        <taxon>Propionibacteriales</taxon>
        <taxon>Propionibacteriaceae</taxon>
        <taxon>Propionibacterium</taxon>
    </lineage>
</organism>
<name>A0A1H9TZI5_9ACTN</name>
<accession>A0A1H9TZI5</accession>
<evidence type="ECO:0000313" key="1">
    <source>
        <dbReference type="EMBL" id="SES02418.1"/>
    </source>
</evidence>
<proteinExistence type="predicted"/>
<gene>
    <name evidence="1" type="ORF">SAMN05443377_13214</name>
</gene>
<reference evidence="2" key="1">
    <citation type="submission" date="2016-10" db="EMBL/GenBank/DDBJ databases">
        <authorList>
            <person name="Varghese N."/>
            <person name="Submissions S."/>
        </authorList>
    </citation>
    <scope>NUCLEOTIDE SEQUENCE [LARGE SCALE GENOMIC DNA]</scope>
    <source>
        <strain evidence="2">DSM 16859</strain>
    </source>
</reference>
<dbReference type="EMBL" id="FOGZ01000032">
    <property type="protein sequence ID" value="SES02418.1"/>
    <property type="molecule type" value="Genomic_DNA"/>
</dbReference>
<sequence length="235" mass="25634">MGVPGGAAETLAHSDYPSICAFLEEHSGLPGPRANLELLTVAAQQLDTGMARRLRGEESEYLRCCGVAHLAKEFLEAGSASVQVKAQLDLTHFAADGSWRVREAVAMAGQWIGDAEPAALPEMLRAWWHHPNPLVVRAAVATICEPRLLGTEPMARLAVHCCREATEALLDIDPAQRKSPEARVLRKALGYAWSVALVADPSQLDDFLAMGGDPDLDWIVKENRSKARLRKLVER</sequence>
<dbReference type="SUPFAM" id="SSF48371">
    <property type="entry name" value="ARM repeat"/>
    <property type="match status" value="1"/>
</dbReference>
<dbReference type="Gene3D" id="1.25.10.10">
    <property type="entry name" value="Leucine-rich Repeat Variant"/>
    <property type="match status" value="1"/>
</dbReference>
<evidence type="ECO:0008006" key="3">
    <source>
        <dbReference type="Google" id="ProtNLM"/>
    </source>
</evidence>
<dbReference type="STRING" id="64702.SAMN05443377_13214"/>
<dbReference type="AlphaFoldDB" id="A0A1H9TZI5"/>
<dbReference type="InterPro" id="IPR011989">
    <property type="entry name" value="ARM-like"/>
</dbReference>